<name>A0ABU9DH05_9BACL</name>
<evidence type="ECO:0000256" key="2">
    <source>
        <dbReference type="ARBA" id="ARBA00022475"/>
    </source>
</evidence>
<feature type="transmembrane region" description="Helical" evidence="6">
    <location>
        <begin position="72"/>
        <end position="90"/>
    </location>
</feature>
<feature type="transmembrane region" description="Helical" evidence="6">
    <location>
        <begin position="6"/>
        <end position="24"/>
    </location>
</feature>
<keyword evidence="3 6" id="KW-0812">Transmembrane</keyword>
<evidence type="ECO:0000256" key="3">
    <source>
        <dbReference type="ARBA" id="ARBA00022692"/>
    </source>
</evidence>
<dbReference type="RefSeq" id="WP_341415222.1">
    <property type="nucleotide sequence ID" value="NZ_JBBPCC010000005.1"/>
</dbReference>
<gene>
    <name evidence="7" type="ORF">WMW72_09580</name>
</gene>
<evidence type="ECO:0000313" key="7">
    <source>
        <dbReference type="EMBL" id="MEK8128152.1"/>
    </source>
</evidence>
<keyword evidence="2" id="KW-1003">Cell membrane</keyword>
<accession>A0ABU9DH05</accession>
<dbReference type="Proteomes" id="UP001469365">
    <property type="component" value="Unassembled WGS sequence"/>
</dbReference>
<evidence type="ECO:0000256" key="6">
    <source>
        <dbReference type="SAM" id="Phobius"/>
    </source>
</evidence>
<dbReference type="PANTHER" id="PTHR30086:SF6">
    <property type="entry name" value="AMINO ACID EFFLUX PROTEIN YCGF-RELATED"/>
    <property type="match status" value="1"/>
</dbReference>
<feature type="transmembrane region" description="Helical" evidence="6">
    <location>
        <begin position="180"/>
        <end position="201"/>
    </location>
</feature>
<comment type="caution">
    <text evidence="7">The sequence shown here is derived from an EMBL/GenBank/DDBJ whole genome shotgun (WGS) entry which is preliminary data.</text>
</comment>
<keyword evidence="8" id="KW-1185">Reference proteome</keyword>
<proteinExistence type="predicted"/>
<protein>
    <submittedName>
        <fullName evidence="7">LysE family transporter</fullName>
    </submittedName>
</protein>
<feature type="transmembrane region" description="Helical" evidence="6">
    <location>
        <begin position="111"/>
        <end position="135"/>
    </location>
</feature>
<dbReference type="InterPro" id="IPR001123">
    <property type="entry name" value="LeuE-type"/>
</dbReference>
<dbReference type="Pfam" id="PF01810">
    <property type="entry name" value="LysE"/>
    <property type="match status" value="1"/>
</dbReference>
<dbReference type="EMBL" id="JBBPCC010000005">
    <property type="protein sequence ID" value="MEK8128152.1"/>
    <property type="molecule type" value="Genomic_DNA"/>
</dbReference>
<sequence length="209" mass="22680">MLGTFFSYVFLGISMSAPIGPINAAQLDQGLRNGFWHAWAIGLGGLFADVLYMALVYMGVVTFIETPLVQTSLWLFGSLVLFYMGIETLLRASKPVETSGRGKISIRRSALTGFFMSVSSPLTILFWLGIFGSVLAKTVSSLDTASMLLYSGAIVIGILLWDVVMALLASVFRKRLSARAVFLISMLSGLSLVAYALYFGWMAARAIFG</sequence>
<dbReference type="PANTHER" id="PTHR30086">
    <property type="entry name" value="ARGININE EXPORTER PROTEIN ARGO"/>
    <property type="match status" value="1"/>
</dbReference>
<evidence type="ECO:0000256" key="4">
    <source>
        <dbReference type="ARBA" id="ARBA00022989"/>
    </source>
</evidence>
<evidence type="ECO:0000256" key="1">
    <source>
        <dbReference type="ARBA" id="ARBA00004651"/>
    </source>
</evidence>
<feature type="transmembrane region" description="Helical" evidence="6">
    <location>
        <begin position="147"/>
        <end position="168"/>
    </location>
</feature>
<keyword evidence="4 6" id="KW-1133">Transmembrane helix</keyword>
<comment type="subcellular location">
    <subcellularLocation>
        <location evidence="1">Cell membrane</location>
        <topology evidence="1">Multi-pass membrane protein</topology>
    </subcellularLocation>
</comment>
<evidence type="ECO:0000256" key="5">
    <source>
        <dbReference type="ARBA" id="ARBA00023136"/>
    </source>
</evidence>
<feature type="transmembrane region" description="Helical" evidence="6">
    <location>
        <begin position="36"/>
        <end position="60"/>
    </location>
</feature>
<evidence type="ECO:0000313" key="8">
    <source>
        <dbReference type="Proteomes" id="UP001469365"/>
    </source>
</evidence>
<organism evidence="7 8">
    <name type="scientific">Paenibacillus filicis</name>
    <dbReference type="NCBI Taxonomy" id="669464"/>
    <lineage>
        <taxon>Bacteria</taxon>
        <taxon>Bacillati</taxon>
        <taxon>Bacillota</taxon>
        <taxon>Bacilli</taxon>
        <taxon>Bacillales</taxon>
        <taxon>Paenibacillaceae</taxon>
        <taxon>Paenibacillus</taxon>
    </lineage>
</organism>
<keyword evidence="5 6" id="KW-0472">Membrane</keyword>
<reference evidence="7 8" key="1">
    <citation type="submission" date="2024-04" db="EMBL/GenBank/DDBJ databases">
        <title>draft genome sequnece of Paenibacillus filicis.</title>
        <authorList>
            <person name="Kim D.-U."/>
        </authorList>
    </citation>
    <scope>NUCLEOTIDE SEQUENCE [LARGE SCALE GENOMIC DNA]</scope>
    <source>
        <strain evidence="7 8">KACC14197</strain>
    </source>
</reference>